<feature type="compositionally biased region" description="Polar residues" evidence="1">
    <location>
        <begin position="89"/>
        <end position="116"/>
    </location>
</feature>
<protein>
    <submittedName>
        <fullName evidence="2">Uncharacterized protein</fullName>
    </submittedName>
</protein>
<feature type="compositionally biased region" description="Basic and acidic residues" evidence="1">
    <location>
        <begin position="37"/>
        <end position="53"/>
    </location>
</feature>
<feature type="non-terminal residue" evidence="2">
    <location>
        <position position="116"/>
    </location>
</feature>
<dbReference type="Proteomes" id="UP000823775">
    <property type="component" value="Unassembled WGS sequence"/>
</dbReference>
<evidence type="ECO:0000313" key="3">
    <source>
        <dbReference type="Proteomes" id="UP000823775"/>
    </source>
</evidence>
<dbReference type="EMBL" id="JACEIK010018092">
    <property type="protein sequence ID" value="MCE5165955.1"/>
    <property type="molecule type" value="Genomic_DNA"/>
</dbReference>
<name>A0ABS8Y5K4_DATST</name>
<evidence type="ECO:0000313" key="2">
    <source>
        <dbReference type="EMBL" id="MCE5165955.1"/>
    </source>
</evidence>
<organism evidence="2 3">
    <name type="scientific">Datura stramonium</name>
    <name type="common">Jimsonweed</name>
    <name type="synonym">Common thornapple</name>
    <dbReference type="NCBI Taxonomy" id="4076"/>
    <lineage>
        <taxon>Eukaryota</taxon>
        <taxon>Viridiplantae</taxon>
        <taxon>Streptophyta</taxon>
        <taxon>Embryophyta</taxon>
        <taxon>Tracheophyta</taxon>
        <taxon>Spermatophyta</taxon>
        <taxon>Magnoliopsida</taxon>
        <taxon>eudicotyledons</taxon>
        <taxon>Gunneridae</taxon>
        <taxon>Pentapetalae</taxon>
        <taxon>asterids</taxon>
        <taxon>lamiids</taxon>
        <taxon>Solanales</taxon>
        <taxon>Solanaceae</taxon>
        <taxon>Solanoideae</taxon>
        <taxon>Datureae</taxon>
        <taxon>Datura</taxon>
    </lineage>
</organism>
<gene>
    <name evidence="2" type="ORF">HAX54_013391</name>
</gene>
<reference evidence="2 3" key="1">
    <citation type="journal article" date="2021" name="BMC Genomics">
        <title>Datura genome reveals duplications of psychoactive alkaloid biosynthetic genes and high mutation rate following tissue culture.</title>
        <authorList>
            <person name="Rajewski A."/>
            <person name="Carter-House D."/>
            <person name="Stajich J."/>
            <person name="Litt A."/>
        </authorList>
    </citation>
    <scope>NUCLEOTIDE SEQUENCE [LARGE SCALE GENOMIC DNA]</scope>
    <source>
        <strain evidence="2">AR-01</strain>
    </source>
</reference>
<proteinExistence type="predicted"/>
<feature type="region of interest" description="Disordered" evidence="1">
    <location>
        <begin position="21"/>
        <end position="116"/>
    </location>
</feature>
<keyword evidence="3" id="KW-1185">Reference proteome</keyword>
<accession>A0ABS8Y5K4</accession>
<evidence type="ECO:0000256" key="1">
    <source>
        <dbReference type="SAM" id="MobiDB-lite"/>
    </source>
</evidence>
<comment type="caution">
    <text evidence="2">The sequence shown here is derived from an EMBL/GenBank/DDBJ whole genome shotgun (WGS) entry which is preliminary data.</text>
</comment>
<sequence>MGRRTRVPTQKAIEFAAVTGQQRKKEGATKIPLINLGKEENGGKFGGNEKKASMDTPTGKSVADSVVSSMVLQSTKSHDCAVQKGENVRSPTSPSDMQPVNMVGNSLRTTMQSPNR</sequence>
<feature type="compositionally biased region" description="Polar residues" evidence="1">
    <location>
        <begin position="66"/>
        <end position="75"/>
    </location>
</feature>